<comment type="subunit">
    <text evidence="3">Homotetramer.</text>
</comment>
<comment type="caution">
    <text evidence="6">The sequence shown here is derived from an EMBL/GenBank/DDBJ whole genome shotgun (WGS) entry which is preliminary data.</text>
</comment>
<keyword evidence="7" id="KW-1185">Reference proteome</keyword>
<evidence type="ECO:0000256" key="1">
    <source>
        <dbReference type="ARBA" id="ARBA00001050"/>
    </source>
</evidence>
<reference evidence="6 7" key="1">
    <citation type="journal article" date="2024" name="Commun. Biol.">
        <title>Comparative genomic analysis of thermophilic fungi reveals convergent evolutionary adaptations and gene losses.</title>
        <authorList>
            <person name="Steindorff A.S."/>
            <person name="Aguilar-Pontes M.V."/>
            <person name="Robinson A.J."/>
            <person name="Andreopoulos B."/>
            <person name="LaButti K."/>
            <person name="Kuo A."/>
            <person name="Mondo S."/>
            <person name="Riley R."/>
            <person name="Otillar R."/>
            <person name="Haridas S."/>
            <person name="Lipzen A."/>
            <person name="Grimwood J."/>
            <person name="Schmutz J."/>
            <person name="Clum A."/>
            <person name="Reid I.D."/>
            <person name="Moisan M.C."/>
            <person name="Butler G."/>
            <person name="Nguyen T.T.M."/>
            <person name="Dewar K."/>
            <person name="Conant G."/>
            <person name="Drula E."/>
            <person name="Henrissat B."/>
            <person name="Hansel C."/>
            <person name="Singer S."/>
            <person name="Hutchinson M.I."/>
            <person name="de Vries R.P."/>
            <person name="Natvig D.O."/>
            <person name="Powell A.J."/>
            <person name="Tsang A."/>
            <person name="Grigoriev I.V."/>
        </authorList>
    </citation>
    <scope>NUCLEOTIDE SEQUENCE [LARGE SCALE GENOMIC DNA]</scope>
    <source>
        <strain evidence="6 7">CBS 494.80</strain>
    </source>
</reference>
<dbReference type="EMBL" id="JAZHXI010000007">
    <property type="protein sequence ID" value="KAL2069441.1"/>
    <property type="molecule type" value="Genomic_DNA"/>
</dbReference>
<dbReference type="InterPro" id="IPR006254">
    <property type="entry name" value="Isocitrate_lyase"/>
</dbReference>
<comment type="similarity">
    <text evidence="2 5">Belongs to the isocitrate lyase/PEP mutase superfamily. Isocitrate lyase family.</text>
</comment>
<gene>
    <name evidence="6" type="ORF">VTL71DRAFT_14120</name>
</gene>
<dbReference type="Proteomes" id="UP001595075">
    <property type="component" value="Unassembled WGS sequence"/>
</dbReference>
<dbReference type="InterPro" id="IPR015813">
    <property type="entry name" value="Pyrv/PenolPyrv_kinase-like_dom"/>
</dbReference>
<evidence type="ECO:0000256" key="4">
    <source>
        <dbReference type="ARBA" id="ARBA00023239"/>
    </source>
</evidence>
<dbReference type="Pfam" id="PF00463">
    <property type="entry name" value="ICL"/>
    <property type="match status" value="1"/>
</dbReference>
<dbReference type="PANTHER" id="PTHR21631:SF3">
    <property type="entry name" value="BIFUNCTIONAL GLYOXYLATE CYCLE PROTEIN"/>
    <property type="match status" value="1"/>
</dbReference>
<accession>A0ABR4CIX4</accession>
<dbReference type="PANTHER" id="PTHR21631">
    <property type="entry name" value="ISOCITRATE LYASE/MALATE SYNTHASE"/>
    <property type="match status" value="1"/>
</dbReference>
<evidence type="ECO:0000256" key="2">
    <source>
        <dbReference type="ARBA" id="ARBA00005704"/>
    </source>
</evidence>
<comment type="catalytic activity">
    <reaction evidence="1">
        <text>(2S,3R)-3-hydroxybutane-1,2,3-tricarboxylate = pyruvate + succinate</text>
        <dbReference type="Rhea" id="RHEA:16809"/>
        <dbReference type="ChEBI" id="CHEBI:15361"/>
        <dbReference type="ChEBI" id="CHEBI:30031"/>
        <dbReference type="ChEBI" id="CHEBI:57429"/>
        <dbReference type="EC" id="4.1.3.30"/>
    </reaction>
</comment>
<dbReference type="NCBIfam" id="TIGR01346">
    <property type="entry name" value="isocit_lyase"/>
    <property type="match status" value="1"/>
</dbReference>
<evidence type="ECO:0000256" key="5">
    <source>
        <dbReference type="PIRNR" id="PIRNR001362"/>
    </source>
</evidence>
<keyword evidence="4 5" id="KW-0456">Lyase</keyword>
<dbReference type="InterPro" id="IPR040442">
    <property type="entry name" value="Pyrv_kinase-like_dom_sf"/>
</dbReference>
<evidence type="ECO:0000256" key="3">
    <source>
        <dbReference type="ARBA" id="ARBA00011881"/>
    </source>
</evidence>
<organism evidence="6 7">
    <name type="scientific">Oculimacula yallundae</name>
    <dbReference type="NCBI Taxonomy" id="86028"/>
    <lineage>
        <taxon>Eukaryota</taxon>
        <taxon>Fungi</taxon>
        <taxon>Dikarya</taxon>
        <taxon>Ascomycota</taxon>
        <taxon>Pezizomycotina</taxon>
        <taxon>Leotiomycetes</taxon>
        <taxon>Helotiales</taxon>
        <taxon>Ploettnerulaceae</taxon>
        <taxon>Oculimacula</taxon>
    </lineage>
</organism>
<evidence type="ECO:0000313" key="6">
    <source>
        <dbReference type="EMBL" id="KAL2069441.1"/>
    </source>
</evidence>
<sequence>MPKITQTVDAEQAAFDSKVAEIEEWWKTPRQSHIKRPYSAARIASLRGLLPQKYASSEMGLKLWDLLHEHRKNGTAEMTFGVTDPIIASQMAKYQQTLYVSGALCGFSEVSEPGMDCCDYPLDTVPKVVDKIFKSQCWHSQRQNHFRMQHSKEARAELENWDYLTPIVADGDMGFGGLTSTVKMTKLFVEAGVAMFHLDDLAIGKKKFTVGLGRTVVPTSEYLDRLSAARMQIDIMGAETMLLCRCDVDHSEFITDVIDKRDHKYVQGATVPVKSLLETLEEAGEEGNASLPAVRLEWLKSAKVATFDEAAKAVASESEYSAYITKLGSDVKSLKERREIAKETISKEIFFDWDLPRSREGQFLYKSCVSAVVERALLAAPLGDVTWARMDAPNWDDLVSFHEQIRKVYPDRLFAFGYTGDYDYPKAGFSPEAVKSLPSDLAKMGVAWQVQPIWALQGINYQTEKFAKLWKERGIEGYVEEIQKPALATKPMTDGFEKPSYSGSYLCDAFWDTVAARDVGEGDQKNAAGSVARR</sequence>
<dbReference type="SUPFAM" id="SSF51621">
    <property type="entry name" value="Phosphoenolpyruvate/pyruvate domain"/>
    <property type="match status" value="1"/>
</dbReference>
<evidence type="ECO:0000313" key="7">
    <source>
        <dbReference type="Proteomes" id="UP001595075"/>
    </source>
</evidence>
<dbReference type="Gene3D" id="3.20.20.60">
    <property type="entry name" value="Phosphoenolpyruvate-binding domains"/>
    <property type="match status" value="1"/>
</dbReference>
<name>A0ABR4CIX4_9HELO</name>
<dbReference type="Gene3D" id="1.10.10.850">
    <property type="match status" value="1"/>
</dbReference>
<protein>
    <recommendedName>
        <fullName evidence="5">Isocitrate lyase</fullName>
    </recommendedName>
</protein>
<proteinExistence type="inferred from homology"/>
<dbReference type="PIRSF" id="PIRSF001362">
    <property type="entry name" value="Isocit_lyase"/>
    <property type="match status" value="1"/>
</dbReference>